<dbReference type="Gene3D" id="2.40.50.1020">
    <property type="entry name" value="LytTr DNA-binding domain"/>
    <property type="match status" value="1"/>
</dbReference>
<dbReference type="GO" id="GO:0003677">
    <property type="term" value="F:DNA binding"/>
    <property type="evidence" value="ECO:0007669"/>
    <property type="project" value="UniProtKB-KW"/>
</dbReference>
<dbReference type="SMART" id="SM00850">
    <property type="entry name" value="LytTR"/>
    <property type="match status" value="1"/>
</dbReference>
<dbReference type="RefSeq" id="WP_005720397.1">
    <property type="nucleotide sequence ID" value="NZ_CAZZQD010000001.1"/>
</dbReference>
<proteinExistence type="predicted"/>
<sequence>MKVKFNIDNQLAGESAEFWLKKMTNKFSQLGKELSGEQDTIWCSYDDEIIPVKFENIYLIQVEQEQTLIYDKTQSYRYKGQLYQVKNILPHNFLIASRSAIINYQKIDHLEVMDGGNIDVIMKNQMRVQISRRKIKDLKERLGL</sequence>
<evidence type="ECO:0000259" key="1">
    <source>
        <dbReference type="PROSITE" id="PS50930"/>
    </source>
</evidence>
<reference evidence="3" key="3">
    <citation type="submission" date="2024-06" db="EMBL/GenBank/DDBJ databases">
        <title>Vaginal Lactobacillus fatty acid response mechanisms reveal a metabolite-targeted strategy for bacterial vaginosis treatment.</title>
        <authorList>
            <person name="Zhu M."/>
            <person name="Blainey P.C."/>
            <person name="Bloom S.M."/>
            <person name="Kwon D.S."/>
        </authorList>
    </citation>
    <scope>NUCLEOTIDE SEQUENCE</scope>
    <source>
        <strain evidence="3">194_F1_1</strain>
    </source>
</reference>
<evidence type="ECO:0000313" key="5">
    <source>
        <dbReference type="Proteomes" id="UP000235119"/>
    </source>
</evidence>
<dbReference type="PROSITE" id="PS50930">
    <property type="entry name" value="HTH_LYTTR"/>
    <property type="match status" value="1"/>
</dbReference>
<evidence type="ECO:0000313" key="6">
    <source>
        <dbReference type="Proteomes" id="UP001434419"/>
    </source>
</evidence>
<name>A0A2N5KZ65_9LACO</name>
<dbReference type="Proteomes" id="UP000235119">
    <property type="component" value="Unassembled WGS sequence"/>
</dbReference>
<dbReference type="EMBL" id="JBETVU010000012">
    <property type="protein sequence ID" value="MES5150690.1"/>
    <property type="molecule type" value="Genomic_DNA"/>
</dbReference>
<dbReference type="Pfam" id="PF04397">
    <property type="entry name" value="LytTR"/>
    <property type="match status" value="1"/>
</dbReference>
<reference evidence="4 5" key="1">
    <citation type="submission" date="2017-12" db="EMBL/GenBank/DDBJ databases">
        <title>Phylogenetic diversity of female urinary microbiome.</title>
        <authorList>
            <person name="Thomas-White K."/>
            <person name="Wolfe A.J."/>
        </authorList>
    </citation>
    <scope>NUCLEOTIDE SEQUENCE [LARGE SCALE GENOMIC DNA]</scope>
    <source>
        <strain evidence="4 5">UMB0085</strain>
    </source>
</reference>
<organism evidence="4 5">
    <name type="scientific">Lactobacillus crispatus</name>
    <dbReference type="NCBI Taxonomy" id="47770"/>
    <lineage>
        <taxon>Bacteria</taxon>
        <taxon>Bacillati</taxon>
        <taxon>Bacillota</taxon>
        <taxon>Bacilli</taxon>
        <taxon>Lactobacillales</taxon>
        <taxon>Lactobacillaceae</taxon>
        <taxon>Lactobacillus</taxon>
    </lineage>
</organism>
<dbReference type="AlphaFoldDB" id="A0A2N5KZ65"/>
<keyword evidence="6" id="KW-1185">Reference proteome</keyword>
<accession>A0A2N5KZ65</accession>
<protein>
    <submittedName>
        <fullName evidence="2">LytTR family DNA-binding domain-containing protein</fullName>
    </submittedName>
    <submittedName>
        <fullName evidence="4">LytTR family transcriptional regulator</fullName>
    </submittedName>
</protein>
<keyword evidence="2" id="KW-0238">DNA-binding</keyword>
<dbReference type="GO" id="GO:0000156">
    <property type="term" value="F:phosphorelay response regulator activity"/>
    <property type="evidence" value="ECO:0007669"/>
    <property type="project" value="InterPro"/>
</dbReference>
<dbReference type="EMBL" id="JAVTXN010000083">
    <property type="protein sequence ID" value="MDT9610530.1"/>
    <property type="molecule type" value="Genomic_DNA"/>
</dbReference>
<evidence type="ECO:0000313" key="2">
    <source>
        <dbReference type="EMBL" id="MDT9610530.1"/>
    </source>
</evidence>
<dbReference type="PANTHER" id="PTHR37299:SF1">
    <property type="entry name" value="STAGE 0 SPORULATION PROTEIN A HOMOLOG"/>
    <property type="match status" value="1"/>
</dbReference>
<dbReference type="PANTHER" id="PTHR37299">
    <property type="entry name" value="TRANSCRIPTIONAL REGULATOR-RELATED"/>
    <property type="match status" value="1"/>
</dbReference>
<reference evidence="2" key="2">
    <citation type="submission" date="2023-08" db="EMBL/GenBank/DDBJ databases">
        <title>Lactobacillus from the Female Urinary Tract.</title>
        <authorList>
            <person name="Stegman N."/>
            <person name="Jackson B."/>
            <person name="Steiling M."/>
            <person name="Sedano C."/>
            <person name="Wolfe A."/>
            <person name="Putonti C."/>
        </authorList>
    </citation>
    <scope>NUCLEOTIDE SEQUENCE</scope>
    <source>
        <strain evidence="2">UMB5661</strain>
    </source>
</reference>
<dbReference type="Proteomes" id="UP001253287">
    <property type="component" value="Unassembled WGS sequence"/>
</dbReference>
<comment type="caution">
    <text evidence="4">The sequence shown here is derived from an EMBL/GenBank/DDBJ whole genome shotgun (WGS) entry which is preliminary data.</text>
</comment>
<feature type="domain" description="HTH LytTR-type" evidence="1">
    <location>
        <begin position="41"/>
        <end position="144"/>
    </location>
</feature>
<evidence type="ECO:0000313" key="3">
    <source>
        <dbReference type="EMBL" id="MES5150690.1"/>
    </source>
</evidence>
<evidence type="ECO:0000313" key="4">
    <source>
        <dbReference type="EMBL" id="PLT11505.1"/>
    </source>
</evidence>
<gene>
    <name evidence="3" type="ORF">ABVC42_12490</name>
    <name evidence="4" type="ORF">CYJ79_04465</name>
    <name evidence="2" type="ORF">RON39_10555</name>
</gene>
<dbReference type="Proteomes" id="UP001434419">
    <property type="component" value="Unassembled WGS sequence"/>
</dbReference>
<dbReference type="InterPro" id="IPR046947">
    <property type="entry name" value="LytR-like"/>
</dbReference>
<dbReference type="InterPro" id="IPR007492">
    <property type="entry name" value="LytTR_DNA-bd_dom"/>
</dbReference>
<dbReference type="EMBL" id="PKIW01000016">
    <property type="protein sequence ID" value="PLT11505.1"/>
    <property type="molecule type" value="Genomic_DNA"/>
</dbReference>